<sequence>MTQNVWKGLLAGAIAGLVGTAVKTLWEEFAPARPEDTTSPPLVLADRVKEQTVGGPVPESSKPIVEQSIHWAFGTGIGALYGAVAELVPQAQKGAGSPLGLALYGATHGSVLPMLNAEPWPLQRPAKFVSSEFSGHILYGLAVEITRRKVRELLDDRDIQDTLSFS</sequence>
<name>A0A840TMN1_9BACT</name>
<dbReference type="Pfam" id="PF07274">
    <property type="entry name" value="DUF1440"/>
    <property type="match status" value="1"/>
</dbReference>
<evidence type="ECO:0000313" key="2">
    <source>
        <dbReference type="Proteomes" id="UP000557307"/>
    </source>
</evidence>
<gene>
    <name evidence="1" type="ORF">HNQ92_000594</name>
</gene>
<proteinExistence type="predicted"/>
<reference evidence="1 2" key="1">
    <citation type="submission" date="2020-08" db="EMBL/GenBank/DDBJ databases">
        <title>Genomic Encyclopedia of Type Strains, Phase IV (KMG-IV): sequencing the most valuable type-strain genomes for metagenomic binning, comparative biology and taxonomic classification.</title>
        <authorList>
            <person name="Goeker M."/>
        </authorList>
    </citation>
    <scope>NUCLEOTIDE SEQUENCE [LARGE SCALE GENOMIC DNA]</scope>
    <source>
        <strain evidence="1 2">DSM 105074</strain>
    </source>
</reference>
<evidence type="ECO:0000313" key="1">
    <source>
        <dbReference type="EMBL" id="MBB5282473.1"/>
    </source>
</evidence>
<keyword evidence="2" id="KW-1185">Reference proteome</keyword>
<dbReference type="RefSeq" id="WP_184170672.1">
    <property type="nucleotide sequence ID" value="NZ_JACHGF010000001.1"/>
</dbReference>
<protein>
    <submittedName>
        <fullName evidence="1">Putative membrane protein YagU involved in acid resistance</fullName>
    </submittedName>
</protein>
<dbReference type="InterPro" id="IPR009898">
    <property type="entry name" value="DUF1440"/>
</dbReference>
<accession>A0A840TMN1</accession>
<comment type="caution">
    <text evidence="1">The sequence shown here is derived from an EMBL/GenBank/DDBJ whole genome shotgun (WGS) entry which is preliminary data.</text>
</comment>
<organism evidence="1 2">
    <name type="scientific">Rhabdobacter roseus</name>
    <dbReference type="NCBI Taxonomy" id="1655419"/>
    <lineage>
        <taxon>Bacteria</taxon>
        <taxon>Pseudomonadati</taxon>
        <taxon>Bacteroidota</taxon>
        <taxon>Cytophagia</taxon>
        <taxon>Cytophagales</taxon>
        <taxon>Cytophagaceae</taxon>
        <taxon>Rhabdobacter</taxon>
    </lineage>
</organism>
<dbReference type="AlphaFoldDB" id="A0A840TMN1"/>
<dbReference type="Proteomes" id="UP000557307">
    <property type="component" value="Unassembled WGS sequence"/>
</dbReference>
<dbReference type="EMBL" id="JACHGF010000001">
    <property type="protein sequence ID" value="MBB5282473.1"/>
    <property type="molecule type" value="Genomic_DNA"/>
</dbReference>